<dbReference type="InterPro" id="IPR045189">
    <property type="entry name" value="UBR4-like"/>
</dbReference>
<dbReference type="GO" id="GO:0009926">
    <property type="term" value="P:auxin polar transport"/>
    <property type="evidence" value="ECO:0007669"/>
    <property type="project" value="TreeGrafter"/>
</dbReference>
<evidence type="ECO:0000313" key="1">
    <source>
        <dbReference type="EMBL" id="KAF6151498.1"/>
    </source>
</evidence>
<proteinExistence type="predicted"/>
<evidence type="ECO:0000313" key="2">
    <source>
        <dbReference type="Proteomes" id="UP000541444"/>
    </source>
</evidence>
<gene>
    <name evidence="1" type="ORF">GIB67_016310</name>
</gene>
<organism evidence="1 2">
    <name type="scientific">Kingdonia uniflora</name>
    <dbReference type="NCBI Taxonomy" id="39325"/>
    <lineage>
        <taxon>Eukaryota</taxon>
        <taxon>Viridiplantae</taxon>
        <taxon>Streptophyta</taxon>
        <taxon>Embryophyta</taxon>
        <taxon>Tracheophyta</taxon>
        <taxon>Spermatophyta</taxon>
        <taxon>Magnoliopsida</taxon>
        <taxon>Ranunculales</taxon>
        <taxon>Circaeasteraceae</taxon>
        <taxon>Kingdonia</taxon>
    </lineage>
</organism>
<dbReference type="GO" id="GO:0005829">
    <property type="term" value="C:cytosol"/>
    <property type="evidence" value="ECO:0007669"/>
    <property type="project" value="TreeGrafter"/>
</dbReference>
<dbReference type="AlphaFoldDB" id="A0A7J7M9S2"/>
<accession>A0A7J7M9S2</accession>
<name>A0A7J7M9S2_9MAGN</name>
<sequence>MDVLWRILDIEQPDTQTINKIVVPSVELIYSYAECLVLHQNSTGSRHSVAPATVLLKKLLFSLYEVVQTSTSLVISSRLLQVPYPQQTMLGTDDAVENIALTRPPTVSSDIASTTGRTQVLIEDDFATSSVEYYCDGRSTVPILRYRWHCTVCLNDLFSGTKNGTLQLVITKLEIFPGSKFRVAYEEAVKYGSKITLRRTWGKLSMWHKVKFLKSMLFEGLSSPSLEEISKMMKEMSDVDMISFVIQEMGKAFPTLIVTLLYERDMLVFFYSLLSCTDLIF</sequence>
<dbReference type="SUPFAM" id="SSF57850">
    <property type="entry name" value="RING/U-box"/>
    <property type="match status" value="1"/>
</dbReference>
<dbReference type="PANTHER" id="PTHR21725:SF1">
    <property type="entry name" value="E3 UBIQUITIN-PROTEIN LIGASE UBR4"/>
    <property type="match status" value="1"/>
</dbReference>
<dbReference type="OrthoDB" id="48306at2759"/>
<dbReference type="PANTHER" id="PTHR21725">
    <property type="entry name" value="E3 UBIQUITIN-PROTEIN LIGASE UBR4"/>
    <property type="match status" value="1"/>
</dbReference>
<protein>
    <submittedName>
        <fullName evidence="1">Uncharacterized protein</fullName>
    </submittedName>
</protein>
<reference evidence="1 2" key="1">
    <citation type="journal article" date="2020" name="IScience">
        <title>Genome Sequencing of the Endangered Kingdonia uniflora (Circaeasteraceae, Ranunculales) Reveals Potential Mechanisms of Evolutionary Specialization.</title>
        <authorList>
            <person name="Sun Y."/>
            <person name="Deng T."/>
            <person name="Zhang A."/>
            <person name="Moore M.J."/>
            <person name="Landis J.B."/>
            <person name="Lin N."/>
            <person name="Zhang H."/>
            <person name="Zhang X."/>
            <person name="Huang J."/>
            <person name="Zhang X."/>
            <person name="Sun H."/>
            <person name="Wang H."/>
        </authorList>
    </citation>
    <scope>NUCLEOTIDE SEQUENCE [LARGE SCALE GENOMIC DNA]</scope>
    <source>
        <strain evidence="1">TB1705</strain>
        <tissue evidence="1">Leaf</tissue>
    </source>
</reference>
<comment type="caution">
    <text evidence="1">The sequence shown here is derived from an EMBL/GenBank/DDBJ whole genome shotgun (WGS) entry which is preliminary data.</text>
</comment>
<keyword evidence="2" id="KW-1185">Reference proteome</keyword>
<dbReference type="Proteomes" id="UP000541444">
    <property type="component" value="Unassembled WGS sequence"/>
</dbReference>
<dbReference type="GO" id="GO:0009506">
    <property type="term" value="C:plasmodesma"/>
    <property type="evidence" value="ECO:0007669"/>
    <property type="project" value="TreeGrafter"/>
</dbReference>
<dbReference type="EMBL" id="JACGCM010001690">
    <property type="protein sequence ID" value="KAF6151498.1"/>
    <property type="molecule type" value="Genomic_DNA"/>
</dbReference>